<organism evidence="3 4">
    <name type="scientific">Sphaerulina musiva (strain SO2202)</name>
    <name type="common">Poplar stem canker fungus</name>
    <name type="synonym">Septoria musiva</name>
    <dbReference type="NCBI Taxonomy" id="692275"/>
    <lineage>
        <taxon>Eukaryota</taxon>
        <taxon>Fungi</taxon>
        <taxon>Dikarya</taxon>
        <taxon>Ascomycota</taxon>
        <taxon>Pezizomycotina</taxon>
        <taxon>Dothideomycetes</taxon>
        <taxon>Dothideomycetidae</taxon>
        <taxon>Mycosphaerellales</taxon>
        <taxon>Mycosphaerellaceae</taxon>
        <taxon>Sphaerulina</taxon>
    </lineage>
</organism>
<name>M3DCA8_SPHMS</name>
<sequence>MHLHTLHRSAYYFASASIAPRSTSSGVSHVWSILGPIIIALVTLVLVLLLILWLKHRLSTRRLSLSAQGELAHFRSGSLRRMNKNHEAAPGVQKRPGQSAFVGRSPLPDADQFGMYDFGLITKPRLSYNRPWSRPGHDEEAQSGPDVGRTTPACIQK</sequence>
<protein>
    <submittedName>
        <fullName evidence="3">Uncharacterized protein</fullName>
    </submittedName>
</protein>
<evidence type="ECO:0000313" key="4">
    <source>
        <dbReference type="Proteomes" id="UP000016931"/>
    </source>
</evidence>
<dbReference type="EMBL" id="KB456261">
    <property type="protein sequence ID" value="EMF15685.1"/>
    <property type="molecule type" value="Genomic_DNA"/>
</dbReference>
<reference evidence="3 4" key="1">
    <citation type="journal article" date="2012" name="PLoS Pathog.">
        <title>Diverse lifestyles and strategies of plant pathogenesis encoded in the genomes of eighteen Dothideomycetes fungi.</title>
        <authorList>
            <person name="Ohm R.A."/>
            <person name="Feau N."/>
            <person name="Henrissat B."/>
            <person name="Schoch C.L."/>
            <person name="Horwitz B.A."/>
            <person name="Barry K.W."/>
            <person name="Condon B.J."/>
            <person name="Copeland A.C."/>
            <person name="Dhillon B."/>
            <person name="Glaser F."/>
            <person name="Hesse C.N."/>
            <person name="Kosti I."/>
            <person name="LaButti K."/>
            <person name="Lindquist E.A."/>
            <person name="Lucas S."/>
            <person name="Salamov A.A."/>
            <person name="Bradshaw R.E."/>
            <person name="Ciuffetti L."/>
            <person name="Hamelin R.C."/>
            <person name="Kema G.H.J."/>
            <person name="Lawrence C."/>
            <person name="Scott J.A."/>
            <person name="Spatafora J.W."/>
            <person name="Turgeon B.G."/>
            <person name="de Wit P.J.G.M."/>
            <person name="Zhong S."/>
            <person name="Goodwin S.B."/>
            <person name="Grigoriev I.V."/>
        </authorList>
    </citation>
    <scope>NUCLEOTIDE SEQUENCE [LARGE SCALE GENOMIC DNA]</scope>
    <source>
        <strain evidence="3 4">SO2202</strain>
    </source>
</reference>
<dbReference type="RefSeq" id="XP_016763806.1">
    <property type="nucleotide sequence ID" value="XM_016900599.1"/>
</dbReference>
<gene>
    <name evidence="3" type="ORF">SEPMUDRAFT_105906</name>
</gene>
<dbReference type="Proteomes" id="UP000016931">
    <property type="component" value="Unassembled WGS sequence"/>
</dbReference>
<dbReference type="GeneID" id="27897736"/>
<feature type="transmembrane region" description="Helical" evidence="2">
    <location>
        <begin position="30"/>
        <end position="54"/>
    </location>
</feature>
<dbReference type="AlphaFoldDB" id="M3DCA8"/>
<feature type="region of interest" description="Disordered" evidence="1">
    <location>
        <begin position="131"/>
        <end position="157"/>
    </location>
</feature>
<accession>M3DCA8</accession>
<evidence type="ECO:0000256" key="2">
    <source>
        <dbReference type="SAM" id="Phobius"/>
    </source>
</evidence>
<proteinExistence type="predicted"/>
<dbReference type="eggNOG" id="ENOG502R0R2">
    <property type="taxonomic scope" value="Eukaryota"/>
</dbReference>
<keyword evidence="2" id="KW-0472">Membrane</keyword>
<keyword evidence="4" id="KW-1185">Reference proteome</keyword>
<keyword evidence="2" id="KW-1133">Transmembrane helix</keyword>
<evidence type="ECO:0000256" key="1">
    <source>
        <dbReference type="SAM" id="MobiDB-lite"/>
    </source>
</evidence>
<dbReference type="HOGENOM" id="CLU_1679047_0_0_1"/>
<keyword evidence="2" id="KW-0812">Transmembrane</keyword>
<evidence type="ECO:0000313" key="3">
    <source>
        <dbReference type="EMBL" id="EMF15685.1"/>
    </source>
</evidence>